<dbReference type="EMBL" id="BLRW01000009">
    <property type="protein sequence ID" value="GFP22683.1"/>
    <property type="molecule type" value="Genomic_DNA"/>
</dbReference>
<evidence type="ECO:0000256" key="5">
    <source>
        <dbReference type="ARBA" id="ARBA00022741"/>
    </source>
</evidence>
<sequence length="228" mass="25553">MIVFRNVTKRYGTKMFALRNVSMNVEKGEFVFLVGRSGAGKSTVIKLLLKEIEPTSGDIFVAGKNLRQLSSWKIPQLRRNIGCIFQDFKLLPNKTVFENIAFALEVIGKPSYVIQSQVPQVLQLVGLAEKAEHYPHELSAGEQQRISMARAFVNRPPLLLADEPTGNLDPYTSEGIMKLISRINKIGTTVLMATHDKALVDSVRMRVVELDEGEVVRDQEKGVYGYET</sequence>
<dbReference type="InterPro" id="IPR003593">
    <property type="entry name" value="AAA+_ATPase"/>
</dbReference>
<feature type="domain" description="ABC transporter" evidence="12">
    <location>
        <begin position="2"/>
        <end position="228"/>
    </location>
</feature>
<evidence type="ECO:0000313" key="16">
    <source>
        <dbReference type="Proteomes" id="UP000585609"/>
    </source>
</evidence>
<dbReference type="Pfam" id="PF00005">
    <property type="entry name" value="ABC_tran"/>
    <property type="match status" value="1"/>
</dbReference>
<dbReference type="SMART" id="SM00382">
    <property type="entry name" value="AAA"/>
    <property type="match status" value="1"/>
</dbReference>
<dbReference type="GO" id="GO:0005524">
    <property type="term" value="F:ATP binding"/>
    <property type="evidence" value="ECO:0007669"/>
    <property type="project" value="UniProtKB-UniRule"/>
</dbReference>
<evidence type="ECO:0000313" key="13">
    <source>
        <dbReference type="EMBL" id="GFP22683.1"/>
    </source>
</evidence>
<evidence type="ECO:0000256" key="10">
    <source>
        <dbReference type="ARBA" id="ARBA00063837"/>
    </source>
</evidence>
<evidence type="ECO:0000256" key="3">
    <source>
        <dbReference type="ARBA" id="ARBA00022475"/>
    </source>
</evidence>
<keyword evidence="8 11" id="KW-0131">Cell cycle</keyword>
<evidence type="ECO:0000256" key="6">
    <source>
        <dbReference type="ARBA" id="ARBA00022840"/>
    </source>
</evidence>
<dbReference type="InterPro" id="IPR015854">
    <property type="entry name" value="ABC_transpr_LolD-like"/>
</dbReference>
<keyword evidence="7 11" id="KW-0472">Membrane</keyword>
<evidence type="ECO:0000256" key="11">
    <source>
        <dbReference type="RuleBase" id="RU365094"/>
    </source>
</evidence>
<evidence type="ECO:0000256" key="2">
    <source>
        <dbReference type="ARBA" id="ARBA00020019"/>
    </source>
</evidence>
<dbReference type="EMBL" id="BLSC01000195">
    <property type="protein sequence ID" value="GFP37865.1"/>
    <property type="molecule type" value="Genomic_DNA"/>
</dbReference>
<dbReference type="InterPro" id="IPR027417">
    <property type="entry name" value="P-loop_NTPase"/>
</dbReference>
<keyword evidence="4 11" id="KW-0132">Cell division</keyword>
<dbReference type="PROSITE" id="PS50893">
    <property type="entry name" value="ABC_TRANSPORTER_2"/>
    <property type="match status" value="1"/>
</dbReference>
<dbReference type="InterPro" id="IPR005286">
    <property type="entry name" value="Cell_div_FtsE"/>
</dbReference>
<organism evidence="13 16">
    <name type="scientific">Candidatus Hakubella thermalkaliphila</name>
    <dbReference type="NCBI Taxonomy" id="2754717"/>
    <lineage>
        <taxon>Bacteria</taxon>
        <taxon>Bacillati</taxon>
        <taxon>Actinomycetota</taxon>
        <taxon>Actinomycetota incertae sedis</taxon>
        <taxon>Candidatus Hakubellales</taxon>
        <taxon>Candidatus Hakubellaceae</taxon>
        <taxon>Candidatus Hakubella</taxon>
    </lineage>
</organism>
<dbReference type="SUPFAM" id="SSF52540">
    <property type="entry name" value="P-loop containing nucleoside triphosphate hydrolases"/>
    <property type="match status" value="1"/>
</dbReference>
<evidence type="ECO:0000256" key="9">
    <source>
        <dbReference type="ARBA" id="ARBA00054718"/>
    </source>
</evidence>
<proteinExistence type="inferred from homology"/>
<keyword evidence="6 11" id="KW-0067">ATP-binding</keyword>
<comment type="function">
    <text evidence="9">Part of the ABC transporter FtsEX involved in cellular division. Has ATPase activity.</text>
</comment>
<dbReference type="GO" id="GO:0051301">
    <property type="term" value="P:cell division"/>
    <property type="evidence" value="ECO:0007669"/>
    <property type="project" value="UniProtKB-UniRule"/>
</dbReference>
<dbReference type="NCBIfam" id="TIGR02673">
    <property type="entry name" value="FtsE"/>
    <property type="match status" value="1"/>
</dbReference>
<dbReference type="Gene3D" id="3.40.50.300">
    <property type="entry name" value="P-loop containing nucleotide triphosphate hydrolases"/>
    <property type="match status" value="1"/>
</dbReference>
<dbReference type="AlphaFoldDB" id="A0A6V8NRK9"/>
<name>A0A6V8NRK9_9ACTN</name>
<evidence type="ECO:0000259" key="12">
    <source>
        <dbReference type="PROSITE" id="PS50893"/>
    </source>
</evidence>
<evidence type="ECO:0000313" key="14">
    <source>
        <dbReference type="EMBL" id="GFP37865.1"/>
    </source>
</evidence>
<dbReference type="GO" id="GO:0005886">
    <property type="term" value="C:plasma membrane"/>
    <property type="evidence" value="ECO:0007669"/>
    <property type="project" value="UniProtKB-SubCell"/>
</dbReference>
<comment type="similarity">
    <text evidence="1 11">Belongs to the ABC transporter superfamily.</text>
</comment>
<dbReference type="FunFam" id="3.40.50.300:FF:000056">
    <property type="entry name" value="Cell division ATP-binding protein FtsE"/>
    <property type="match status" value="1"/>
</dbReference>
<evidence type="ECO:0000313" key="15">
    <source>
        <dbReference type="Proteomes" id="UP000561271"/>
    </source>
</evidence>
<protein>
    <recommendedName>
        <fullName evidence="2 11">Cell division ATP-binding protein FtsE</fullName>
    </recommendedName>
</protein>
<dbReference type="Proteomes" id="UP000585609">
    <property type="component" value="Unassembled WGS sequence"/>
</dbReference>
<evidence type="ECO:0000256" key="7">
    <source>
        <dbReference type="ARBA" id="ARBA00023136"/>
    </source>
</evidence>
<comment type="subcellular location">
    <subcellularLocation>
        <location evidence="11">Cell membrane</location>
        <topology evidence="11">Peripheral membrane protein</topology>
        <orientation evidence="11">Cytoplasmic side</orientation>
    </subcellularLocation>
</comment>
<keyword evidence="5 11" id="KW-0547">Nucleotide-binding</keyword>
<dbReference type="PROSITE" id="PS00211">
    <property type="entry name" value="ABC_TRANSPORTER_1"/>
    <property type="match status" value="1"/>
</dbReference>
<dbReference type="GO" id="GO:0016887">
    <property type="term" value="F:ATP hydrolysis activity"/>
    <property type="evidence" value="ECO:0007669"/>
    <property type="project" value="InterPro"/>
</dbReference>
<dbReference type="RefSeq" id="WP_176231996.1">
    <property type="nucleotide sequence ID" value="NZ_BLSC01000195.1"/>
</dbReference>
<evidence type="ECO:0000256" key="8">
    <source>
        <dbReference type="ARBA" id="ARBA00023306"/>
    </source>
</evidence>
<evidence type="ECO:0000256" key="1">
    <source>
        <dbReference type="ARBA" id="ARBA00005417"/>
    </source>
</evidence>
<accession>A0A6V8NRK9</accession>
<dbReference type="InterPro" id="IPR003439">
    <property type="entry name" value="ABC_transporter-like_ATP-bd"/>
</dbReference>
<keyword evidence="3 11" id="KW-1003">Cell membrane</keyword>
<dbReference type="PANTHER" id="PTHR24220:SF470">
    <property type="entry name" value="CELL DIVISION ATP-BINDING PROTEIN FTSE"/>
    <property type="match status" value="1"/>
</dbReference>
<comment type="caution">
    <text evidence="13">The sequence shown here is derived from an EMBL/GenBank/DDBJ whole genome shotgun (WGS) entry which is preliminary data.</text>
</comment>
<reference evidence="15 16" key="1">
    <citation type="journal article" date="2020" name="Front. Microbiol.">
        <title>Single-cell genomics of novel Actinobacteria with the Wood-Ljungdahl pathway discovered in a serpentinizing system.</title>
        <authorList>
            <person name="Merino N."/>
            <person name="Kawai M."/>
            <person name="Boyd E.S."/>
            <person name="Colman D.R."/>
            <person name="McGlynn S.E."/>
            <person name="Nealson K.H."/>
            <person name="Kurokawa K."/>
            <person name="Hongoh Y."/>
        </authorList>
    </citation>
    <scope>NUCLEOTIDE SEQUENCE [LARGE SCALE GENOMIC DNA]</scope>
    <source>
        <strain evidence="13 16">S09_30</strain>
        <strain evidence="14 15">S44</strain>
    </source>
</reference>
<gene>
    <name evidence="11" type="primary">ftsE</name>
    <name evidence="13" type="ORF">HKBW3S09_00151</name>
    <name evidence="14" type="ORF">HKBW3S44_01545</name>
</gene>
<comment type="subunit">
    <text evidence="10 11">Homodimer. Forms a membrane-associated complex with FtsX.</text>
</comment>
<dbReference type="Proteomes" id="UP000561271">
    <property type="component" value="Unassembled WGS sequence"/>
</dbReference>
<dbReference type="GO" id="GO:0022857">
    <property type="term" value="F:transmembrane transporter activity"/>
    <property type="evidence" value="ECO:0007669"/>
    <property type="project" value="TreeGrafter"/>
</dbReference>
<dbReference type="InterPro" id="IPR017871">
    <property type="entry name" value="ABC_transporter-like_CS"/>
</dbReference>
<evidence type="ECO:0000256" key="4">
    <source>
        <dbReference type="ARBA" id="ARBA00022618"/>
    </source>
</evidence>
<dbReference type="PANTHER" id="PTHR24220">
    <property type="entry name" value="IMPORT ATP-BINDING PROTEIN"/>
    <property type="match status" value="1"/>
</dbReference>